<name>E8Q6A7_BLOVB</name>
<evidence type="ECO:0000256" key="4">
    <source>
        <dbReference type="ARBA" id="ARBA00022679"/>
    </source>
</evidence>
<feature type="active site" evidence="8">
    <location>
        <position position="96"/>
    </location>
</feature>
<feature type="active site" evidence="8">
    <location>
        <position position="207"/>
    </location>
</feature>
<evidence type="ECO:0000313" key="11">
    <source>
        <dbReference type="Proteomes" id="UP000007464"/>
    </source>
</evidence>
<dbReference type="SMART" id="SM00827">
    <property type="entry name" value="PKS_AT"/>
    <property type="match status" value="1"/>
</dbReference>
<dbReference type="NCBIfam" id="TIGR00128">
    <property type="entry name" value="fabD"/>
    <property type="match status" value="1"/>
</dbReference>
<evidence type="ECO:0000259" key="9">
    <source>
        <dbReference type="SMART" id="SM00827"/>
    </source>
</evidence>
<dbReference type="SUPFAM" id="SSF52151">
    <property type="entry name" value="FabD/lysophospholipase-like"/>
    <property type="match status" value="1"/>
</dbReference>
<comment type="catalytic activity">
    <reaction evidence="6 7">
        <text>holo-[ACP] + malonyl-CoA = malonyl-[ACP] + CoA</text>
        <dbReference type="Rhea" id="RHEA:41792"/>
        <dbReference type="Rhea" id="RHEA-COMP:9623"/>
        <dbReference type="Rhea" id="RHEA-COMP:9685"/>
        <dbReference type="ChEBI" id="CHEBI:57287"/>
        <dbReference type="ChEBI" id="CHEBI:57384"/>
        <dbReference type="ChEBI" id="CHEBI:64479"/>
        <dbReference type="ChEBI" id="CHEBI:78449"/>
        <dbReference type="EC" id="2.3.1.39"/>
    </reaction>
</comment>
<dbReference type="InterPro" id="IPR016035">
    <property type="entry name" value="Acyl_Trfase/lysoPLipase"/>
</dbReference>
<sequence length="320" mass="35932">MNTKDKTLAVVFPGQSSQHLGMLSDFATRYKLVRKIFDEVSEILNYDIWRLTQYGPITKLNKTCYAQPAILTASVIIWRVWREQGGQIPNLMAGHSLGEYSALVCSESIDLLSAVKLIMVRSKLMQEVSPYGDGAMSVIIGLNNDTVIEFCKMTESIYNQIVAPAGFNAPGNIVISGHIKAVEKVNLFCKKAGAKYVKFLPISVPSHCIIMKPMVNKFKEALKKVKIYPPKIPIINNTDVSIESEPLAIRDALIRQLYTPVRWHEIIQKIIGNNIEKFLEMGPGKVLTQLIQRSMYDNIFSLSINNINRLLTAINMCVKN</sequence>
<dbReference type="InterPro" id="IPR050858">
    <property type="entry name" value="Mal-CoA-ACP_Trans/PKS_FabD"/>
</dbReference>
<dbReference type="HOGENOM" id="CLU_030558_0_0_6"/>
<evidence type="ECO:0000256" key="2">
    <source>
        <dbReference type="ARBA" id="ARBA00013258"/>
    </source>
</evidence>
<keyword evidence="11" id="KW-1185">Reference proteome</keyword>
<dbReference type="OrthoDB" id="9808564at2"/>
<dbReference type="InterPro" id="IPR001227">
    <property type="entry name" value="Ac_transferase_dom_sf"/>
</dbReference>
<dbReference type="InterPro" id="IPR016036">
    <property type="entry name" value="Malonyl_transacylase_ACP-bd"/>
</dbReference>
<dbReference type="PANTHER" id="PTHR42681">
    <property type="entry name" value="MALONYL-COA-ACYL CARRIER PROTEIN TRANSACYLASE, MITOCHONDRIAL"/>
    <property type="match status" value="1"/>
</dbReference>
<dbReference type="STRING" id="859654.BVAF_408"/>
<dbReference type="GO" id="GO:0005829">
    <property type="term" value="C:cytosol"/>
    <property type="evidence" value="ECO:0007669"/>
    <property type="project" value="TreeGrafter"/>
</dbReference>
<proteinExistence type="inferred from homology"/>
<dbReference type="UniPathway" id="UPA00094"/>
<comment type="similarity">
    <text evidence="7">Belongs to the fabD family.</text>
</comment>
<evidence type="ECO:0000256" key="6">
    <source>
        <dbReference type="ARBA" id="ARBA00048462"/>
    </source>
</evidence>
<evidence type="ECO:0000313" key="10">
    <source>
        <dbReference type="EMBL" id="ADV33801.1"/>
    </source>
</evidence>
<keyword evidence="4 7" id="KW-0808">Transferase</keyword>
<comment type="pathway">
    <text evidence="1">Lipid metabolism; fatty acid biosynthesis.</text>
</comment>
<evidence type="ECO:0000256" key="8">
    <source>
        <dbReference type="PIRSR" id="PIRSR000446-1"/>
    </source>
</evidence>
<dbReference type="Pfam" id="PF00698">
    <property type="entry name" value="Acyl_transf_1"/>
    <property type="match status" value="1"/>
</dbReference>
<reference evidence="10 11" key="1">
    <citation type="journal article" date="2010" name="BMC Genomics">
        <title>Unprecedented loss of ammonia assimilation capability in a urease-encoding bacterial mutualist.</title>
        <authorList>
            <person name="Williams L.E."/>
            <person name="Wernegreen J.J."/>
        </authorList>
    </citation>
    <scope>NUCLEOTIDE SEQUENCE [LARGE SCALE GENOMIC DNA]</scope>
    <source>
        <strain evidence="10 11">BVAF</strain>
    </source>
</reference>
<evidence type="ECO:0000256" key="1">
    <source>
        <dbReference type="ARBA" id="ARBA00005194"/>
    </source>
</evidence>
<dbReference type="InterPro" id="IPR014043">
    <property type="entry name" value="Acyl_transferase_dom"/>
</dbReference>
<dbReference type="InterPro" id="IPR024925">
    <property type="entry name" value="Malonyl_CoA-ACP_transAc"/>
</dbReference>
<dbReference type="GO" id="GO:0006633">
    <property type="term" value="P:fatty acid biosynthetic process"/>
    <property type="evidence" value="ECO:0007669"/>
    <property type="project" value="UniProtKB-UniPathway"/>
</dbReference>
<dbReference type="GO" id="GO:0004314">
    <property type="term" value="F:[acyl-carrier-protein] S-malonyltransferase activity"/>
    <property type="evidence" value="ECO:0007669"/>
    <property type="project" value="UniProtKB-EC"/>
</dbReference>
<dbReference type="Gene3D" id="3.30.70.250">
    <property type="entry name" value="Malonyl-CoA ACP transacylase, ACP-binding"/>
    <property type="match status" value="1"/>
</dbReference>
<organism evidence="10 11">
    <name type="scientific">Blochmanniella vafra (strain BVAF)</name>
    <dbReference type="NCBI Taxonomy" id="859654"/>
    <lineage>
        <taxon>Bacteria</taxon>
        <taxon>Pseudomonadati</taxon>
        <taxon>Pseudomonadota</taxon>
        <taxon>Gammaproteobacteria</taxon>
        <taxon>Enterobacterales</taxon>
        <taxon>Enterobacteriaceae</taxon>
        <taxon>ant endosymbionts</taxon>
        <taxon>Candidatus Blochmanniella</taxon>
    </lineage>
</organism>
<evidence type="ECO:0000256" key="5">
    <source>
        <dbReference type="ARBA" id="ARBA00023315"/>
    </source>
</evidence>
<dbReference type="PANTHER" id="PTHR42681:SF1">
    <property type="entry name" value="MALONYL-COA-ACYL CARRIER PROTEIN TRANSACYLASE, MITOCHONDRIAL"/>
    <property type="match status" value="1"/>
</dbReference>
<gene>
    <name evidence="10" type="primary">fabD</name>
    <name evidence="10" type="ordered locus">BVAF_408</name>
</gene>
<dbReference type="RefSeq" id="WP_013516726.1">
    <property type="nucleotide sequence ID" value="NC_014909.2"/>
</dbReference>
<evidence type="ECO:0000256" key="7">
    <source>
        <dbReference type="PIRNR" id="PIRNR000446"/>
    </source>
</evidence>
<dbReference type="EC" id="2.3.1.39" evidence="2 7"/>
<dbReference type="KEGG" id="bva:BVAF_408"/>
<evidence type="ECO:0000256" key="3">
    <source>
        <dbReference type="ARBA" id="ARBA00018953"/>
    </source>
</evidence>
<dbReference type="Gene3D" id="3.40.366.10">
    <property type="entry name" value="Malonyl-Coenzyme A Acyl Carrier Protein, domain 2"/>
    <property type="match status" value="1"/>
</dbReference>
<dbReference type="EMBL" id="CP002189">
    <property type="protein sequence ID" value="ADV33801.1"/>
    <property type="molecule type" value="Genomic_DNA"/>
</dbReference>
<feature type="domain" description="Malonyl-CoA:ACP transacylase (MAT)" evidence="9">
    <location>
        <begin position="11"/>
        <end position="306"/>
    </location>
</feature>
<keyword evidence="5 7" id="KW-0012">Acyltransferase</keyword>
<protein>
    <recommendedName>
        <fullName evidence="3 7">Malonyl CoA-acyl carrier protein transacylase</fullName>
        <ecNumber evidence="2 7">2.3.1.39</ecNumber>
    </recommendedName>
</protein>
<dbReference type="Proteomes" id="UP000007464">
    <property type="component" value="Chromosome"/>
</dbReference>
<dbReference type="InterPro" id="IPR004410">
    <property type="entry name" value="Malonyl_CoA-ACP_transAc_FabD"/>
</dbReference>
<dbReference type="AlphaFoldDB" id="E8Q6A7"/>
<dbReference type="PIRSF" id="PIRSF000446">
    <property type="entry name" value="Mct"/>
    <property type="match status" value="1"/>
</dbReference>
<accession>E8Q6A7</accession>
<dbReference type="SUPFAM" id="SSF55048">
    <property type="entry name" value="Probable ACP-binding domain of malonyl-CoA ACP transacylase"/>
    <property type="match status" value="1"/>
</dbReference>